<dbReference type="Pfam" id="PF01094">
    <property type="entry name" value="ANF_receptor"/>
    <property type="match status" value="1"/>
</dbReference>
<proteinExistence type="predicted"/>
<evidence type="ECO:0000313" key="8">
    <source>
        <dbReference type="Proteomes" id="UP000507222"/>
    </source>
</evidence>
<comment type="subcellular location">
    <subcellularLocation>
        <location evidence="1">Membrane</location>
    </subcellularLocation>
</comment>
<dbReference type="PANTHER" id="PTHR34836">
    <property type="entry name" value="OS06G0188250 PROTEIN"/>
    <property type="match status" value="1"/>
</dbReference>
<dbReference type="InterPro" id="IPR028082">
    <property type="entry name" value="Peripla_BP_I"/>
</dbReference>
<feature type="signal peptide" evidence="5">
    <location>
        <begin position="1"/>
        <end position="21"/>
    </location>
</feature>
<dbReference type="InterPro" id="IPR001828">
    <property type="entry name" value="ANF_lig-bd_rcpt"/>
</dbReference>
<dbReference type="EMBL" id="CAEKDK010000001">
    <property type="protein sequence ID" value="CAB4265956.1"/>
    <property type="molecule type" value="Genomic_DNA"/>
</dbReference>
<keyword evidence="4" id="KW-0472">Membrane</keyword>
<evidence type="ECO:0000256" key="3">
    <source>
        <dbReference type="ARBA" id="ARBA00022989"/>
    </source>
</evidence>
<dbReference type="Gene3D" id="3.40.50.2300">
    <property type="match status" value="1"/>
</dbReference>
<feature type="domain" description="Receptor ligand binding region" evidence="6">
    <location>
        <begin position="33"/>
        <end position="85"/>
    </location>
</feature>
<evidence type="ECO:0000313" key="7">
    <source>
        <dbReference type="EMBL" id="CAB4265956.1"/>
    </source>
</evidence>
<evidence type="ECO:0000259" key="6">
    <source>
        <dbReference type="Pfam" id="PF01094"/>
    </source>
</evidence>
<dbReference type="PANTHER" id="PTHR34836:SF1">
    <property type="entry name" value="OS09G0428600 PROTEIN"/>
    <property type="match status" value="1"/>
</dbReference>
<keyword evidence="3" id="KW-1133">Transmembrane helix</keyword>
<reference evidence="7 8" key="1">
    <citation type="submission" date="2020-05" db="EMBL/GenBank/DDBJ databases">
        <authorList>
            <person name="Campoy J."/>
            <person name="Schneeberger K."/>
            <person name="Spophaly S."/>
        </authorList>
    </citation>
    <scope>NUCLEOTIDE SEQUENCE [LARGE SCALE GENOMIC DNA]</scope>
    <source>
        <strain evidence="7">PruArmRojPasFocal</strain>
    </source>
</reference>
<gene>
    <name evidence="7" type="ORF">CURHAP_LOCUS8172</name>
</gene>
<feature type="chain" id="PRO_5026842364" description="Receptor ligand binding region domain-containing protein" evidence="5">
    <location>
        <begin position="22"/>
        <end position="86"/>
    </location>
</feature>
<dbReference type="Proteomes" id="UP000507222">
    <property type="component" value="Unassembled WGS sequence"/>
</dbReference>
<name>A0A6J5TPG2_PRUAR</name>
<dbReference type="SUPFAM" id="SSF53822">
    <property type="entry name" value="Periplasmic binding protein-like I"/>
    <property type="match status" value="1"/>
</dbReference>
<sequence length="86" mass="9597">MLGLFLMTFIWSVGRYGRVASKWPSNTSMLLMYKTRLVLHFRDAKKNVVHAAAAALDLIKNEQVQAIIGPVTSMETTFVINLGDQA</sequence>
<dbReference type="AlphaFoldDB" id="A0A6J5TPG2"/>
<keyword evidence="2" id="KW-0812">Transmembrane</keyword>
<evidence type="ECO:0000256" key="5">
    <source>
        <dbReference type="SAM" id="SignalP"/>
    </source>
</evidence>
<dbReference type="InterPro" id="IPR015683">
    <property type="entry name" value="Ionotropic_Glu_rcpt"/>
</dbReference>
<organism evidence="7 8">
    <name type="scientific">Prunus armeniaca</name>
    <name type="common">Apricot</name>
    <name type="synonym">Armeniaca vulgaris</name>
    <dbReference type="NCBI Taxonomy" id="36596"/>
    <lineage>
        <taxon>Eukaryota</taxon>
        <taxon>Viridiplantae</taxon>
        <taxon>Streptophyta</taxon>
        <taxon>Embryophyta</taxon>
        <taxon>Tracheophyta</taxon>
        <taxon>Spermatophyta</taxon>
        <taxon>Magnoliopsida</taxon>
        <taxon>eudicotyledons</taxon>
        <taxon>Gunneridae</taxon>
        <taxon>Pentapetalae</taxon>
        <taxon>rosids</taxon>
        <taxon>fabids</taxon>
        <taxon>Rosales</taxon>
        <taxon>Rosaceae</taxon>
        <taxon>Amygdaloideae</taxon>
        <taxon>Amygdaleae</taxon>
        <taxon>Prunus</taxon>
    </lineage>
</organism>
<evidence type="ECO:0000256" key="1">
    <source>
        <dbReference type="ARBA" id="ARBA00004370"/>
    </source>
</evidence>
<dbReference type="GO" id="GO:0016020">
    <property type="term" value="C:membrane"/>
    <property type="evidence" value="ECO:0007669"/>
    <property type="project" value="UniProtKB-SubCell"/>
</dbReference>
<protein>
    <recommendedName>
        <fullName evidence="6">Receptor ligand binding region domain-containing protein</fullName>
    </recommendedName>
</protein>
<accession>A0A6J5TPG2</accession>
<evidence type="ECO:0000256" key="2">
    <source>
        <dbReference type="ARBA" id="ARBA00022692"/>
    </source>
</evidence>
<keyword evidence="5" id="KW-0732">Signal</keyword>
<evidence type="ECO:0000256" key="4">
    <source>
        <dbReference type="ARBA" id="ARBA00023136"/>
    </source>
</evidence>